<sequence>MKTKTIEITEVTVDELADKVADKLLEKIKNYIEDLASNENDIFLTRTETAEYLKVDPSTLWNWTNKGKLKSYGLGNRRYYNKKEIIDLLRKNEVRHR</sequence>
<proteinExistence type="predicted"/>
<dbReference type="Pfam" id="PF12728">
    <property type="entry name" value="HTH_17"/>
    <property type="match status" value="1"/>
</dbReference>
<dbReference type="RefSeq" id="WP_214112900.1">
    <property type="nucleotide sequence ID" value="NZ_JAHCTB010000003.1"/>
</dbReference>
<dbReference type="InterPro" id="IPR009061">
    <property type="entry name" value="DNA-bd_dom_put_sf"/>
</dbReference>
<evidence type="ECO:0000313" key="2">
    <source>
        <dbReference type="EMBL" id="MBT0608019.1"/>
    </source>
</evidence>
<accession>A0ABS5S496</accession>
<dbReference type="Proteomes" id="UP001297092">
    <property type="component" value="Unassembled WGS sequence"/>
</dbReference>
<dbReference type="EMBL" id="JAHCTB010000003">
    <property type="protein sequence ID" value="MBT0608019.1"/>
    <property type="molecule type" value="Genomic_DNA"/>
</dbReference>
<gene>
    <name evidence="2" type="ORF">KIV10_07490</name>
</gene>
<keyword evidence="3" id="KW-1185">Reference proteome</keyword>
<feature type="domain" description="Helix-turn-helix" evidence="1">
    <location>
        <begin position="43"/>
        <end position="92"/>
    </location>
</feature>
<name>A0ABS5S496_9FLAO</name>
<comment type="caution">
    <text evidence="2">The sequence shown here is derived from an EMBL/GenBank/DDBJ whole genome shotgun (WGS) entry which is preliminary data.</text>
</comment>
<reference evidence="2 3" key="1">
    <citation type="submission" date="2021-05" db="EMBL/GenBank/DDBJ databases">
        <title>Aequorivita echinoideorum JCM 30378 genome.</title>
        <authorList>
            <person name="Zhang H."/>
            <person name="Li C."/>
        </authorList>
    </citation>
    <scope>NUCLEOTIDE SEQUENCE [LARGE SCALE GENOMIC DNA]</scope>
    <source>
        <strain evidence="2 3">JCM30378</strain>
    </source>
</reference>
<evidence type="ECO:0000259" key="1">
    <source>
        <dbReference type="Pfam" id="PF12728"/>
    </source>
</evidence>
<evidence type="ECO:0000313" key="3">
    <source>
        <dbReference type="Proteomes" id="UP001297092"/>
    </source>
</evidence>
<organism evidence="2 3">
    <name type="scientific">Aequorivita echinoideorum</name>
    <dbReference type="NCBI Taxonomy" id="1549647"/>
    <lineage>
        <taxon>Bacteria</taxon>
        <taxon>Pseudomonadati</taxon>
        <taxon>Bacteroidota</taxon>
        <taxon>Flavobacteriia</taxon>
        <taxon>Flavobacteriales</taxon>
        <taxon>Flavobacteriaceae</taxon>
        <taxon>Aequorivita</taxon>
    </lineage>
</organism>
<protein>
    <submittedName>
        <fullName evidence="2">Helix-turn-helix domain-containing protein</fullName>
    </submittedName>
</protein>
<dbReference type="InterPro" id="IPR041657">
    <property type="entry name" value="HTH_17"/>
</dbReference>
<dbReference type="SUPFAM" id="SSF46955">
    <property type="entry name" value="Putative DNA-binding domain"/>
    <property type="match status" value="1"/>
</dbReference>